<organism evidence="2">
    <name type="scientific">Triticum aestivum</name>
    <name type="common">Wheat</name>
    <dbReference type="NCBI Taxonomy" id="4565"/>
    <lineage>
        <taxon>Eukaryota</taxon>
        <taxon>Viridiplantae</taxon>
        <taxon>Streptophyta</taxon>
        <taxon>Embryophyta</taxon>
        <taxon>Tracheophyta</taxon>
        <taxon>Spermatophyta</taxon>
        <taxon>Magnoliopsida</taxon>
        <taxon>Liliopsida</taxon>
        <taxon>Poales</taxon>
        <taxon>Poaceae</taxon>
        <taxon>BOP clade</taxon>
        <taxon>Pooideae</taxon>
        <taxon>Triticodae</taxon>
        <taxon>Triticeae</taxon>
        <taxon>Triticinae</taxon>
        <taxon>Triticum</taxon>
    </lineage>
</organism>
<dbReference type="ExpressionAtlas" id="A0A077RPD2">
    <property type="expression patterns" value="baseline"/>
</dbReference>
<comment type="similarity">
    <text evidence="1">Belongs to the plant acyltransferase family.</text>
</comment>
<accession>A0A077RPD2</accession>
<dbReference type="Proteomes" id="UP000019116">
    <property type="component" value="Chromosome 3B"/>
</dbReference>
<reference evidence="2" key="1">
    <citation type="submission" date="2018-08" db="EMBL/GenBank/DDBJ databases">
        <authorList>
            <person name="Rossello M."/>
        </authorList>
    </citation>
    <scope>NUCLEOTIDE SEQUENCE [LARGE SCALE GENOMIC DNA]</scope>
    <source>
        <strain evidence="2">cv. Chinese Spring</strain>
    </source>
</reference>
<dbReference type="HOGENOM" id="CLU_014546_2_2_1"/>
<evidence type="ECO:0000256" key="1">
    <source>
        <dbReference type="ARBA" id="ARBA00009861"/>
    </source>
</evidence>
<dbReference type="OrthoDB" id="612519at2759"/>
<evidence type="ECO:0000313" key="3">
    <source>
        <dbReference type="Proteomes" id="UP000019116"/>
    </source>
</evidence>
<dbReference type="AlphaFoldDB" id="A0A077RPD2"/>
<reference evidence="2" key="2">
    <citation type="submission" date="2018-10" db="UniProtKB">
        <authorList>
            <consortium name="EnsemblPlants"/>
        </authorList>
    </citation>
    <scope>IDENTIFICATION</scope>
</reference>
<dbReference type="InterPro" id="IPR023213">
    <property type="entry name" value="CAT-like_dom_sf"/>
</dbReference>
<dbReference type="SMR" id="A0A077RPD2"/>
<dbReference type="EnsemblPlants" id="TraesCS3B02G026300.1">
    <property type="protein sequence ID" value="TraesCS3B02G026300.1"/>
    <property type="gene ID" value="TraesCS3B02G026300"/>
</dbReference>
<dbReference type="Pfam" id="PF02458">
    <property type="entry name" value="Transferase"/>
    <property type="match status" value="1"/>
</dbReference>
<dbReference type="Gramene" id="TraesNOR3B03G01562730.1">
    <property type="protein sequence ID" value="TraesNOR3B03G01562730.1"/>
    <property type="gene ID" value="TraesNOR3B03G01562730"/>
</dbReference>
<protein>
    <submittedName>
        <fullName evidence="2">Uncharacterized protein</fullName>
    </submittedName>
</protein>
<dbReference type="Gramene" id="TraesCS3B02G026300.1">
    <property type="protein sequence ID" value="TraesCS3B02G026300.1"/>
    <property type="gene ID" value="TraesCS3B02G026300"/>
</dbReference>
<dbReference type="InterPro" id="IPR050898">
    <property type="entry name" value="Plant_acyltransferase"/>
</dbReference>
<dbReference type="Gramene" id="TraesCS3B03G0059900.1">
    <property type="protein sequence ID" value="TraesCS3B03G0059900.1.CDS"/>
    <property type="gene ID" value="TraesCS3B03G0059900"/>
</dbReference>
<dbReference type="STRING" id="4565.A0A077RPD2"/>
<name>A0A077RPD2_WHEAT</name>
<dbReference type="GO" id="GO:0016747">
    <property type="term" value="F:acyltransferase activity, transferring groups other than amino-acyl groups"/>
    <property type="evidence" value="ECO:0000318"/>
    <property type="project" value="GO_Central"/>
</dbReference>
<proteinExistence type="inferred from homology"/>
<sequence>MSLVADRRKPELVLPARATPRETLALSDIDDHRDLRYLQPAVEFFRIVDGHGRPTKAVFRAALAEALVHYYPLAGRLREAPGGRLVVECTGEGVVFVEAEAAVSLDELGEPPLPACTFVEQLLCDVGDARVVIGVPLFFMQVTQLRCGGFVIGLHICHNIADGYGSTQFLKCVADLACTEGDASQIVSPVWNRDLLTARVPPHINPAYEEFLQRLGTTADDIMLSTPPEEMAGRFFLFGPGDMASLRRHAPVHLTPPVTSFELLTAVMWRCRTVALGYEHHQRVRLMFSLNARGRWKRHALVPRGFYGNALFYPAVDTTAEELCFNPLGYALKLVREAKRDMTDDNMESMVDFMASMRGRPPLTMDRMYEVSDIKWVGQDALDFGWAKRVDGGVPMVGDIACKSVSYHMRCKNGKGHDMIAVSMLLPGPAMDKFEKEIDVWVNNEN</sequence>
<dbReference type="OMA" id="GMAHFIK"/>
<dbReference type="PANTHER" id="PTHR31147:SF54">
    <property type="entry name" value="OS10G0105900 PROTEIN"/>
    <property type="match status" value="1"/>
</dbReference>
<dbReference type="Gene3D" id="3.30.559.10">
    <property type="entry name" value="Chloramphenicol acetyltransferase-like domain"/>
    <property type="match status" value="2"/>
</dbReference>
<evidence type="ECO:0000313" key="2">
    <source>
        <dbReference type="EnsemblPlants" id="TraesCS3B02G026300.1"/>
    </source>
</evidence>
<dbReference type="Gramene" id="TraesLDM3B03G01541530.1">
    <property type="protein sequence ID" value="TraesLDM3B03G01541530.1"/>
    <property type="gene ID" value="TraesLDM3B03G01541530"/>
</dbReference>
<keyword evidence="3" id="KW-1185">Reference proteome</keyword>
<dbReference type="PANTHER" id="PTHR31147">
    <property type="entry name" value="ACYL TRANSFERASE 4"/>
    <property type="match status" value="1"/>
</dbReference>